<dbReference type="SMART" id="SM00448">
    <property type="entry name" value="REC"/>
    <property type="match status" value="1"/>
</dbReference>
<evidence type="ECO:0000256" key="1">
    <source>
        <dbReference type="ARBA" id="ARBA00022679"/>
    </source>
</evidence>
<dbReference type="GO" id="GO:0000160">
    <property type="term" value="P:phosphorelay signal transduction system"/>
    <property type="evidence" value="ECO:0007669"/>
    <property type="project" value="InterPro"/>
</dbReference>
<feature type="domain" description="GGDEF" evidence="6">
    <location>
        <begin position="192"/>
        <end position="324"/>
    </location>
</feature>
<dbReference type="AlphaFoldDB" id="A0A7H0HL53"/>
<evidence type="ECO:0000259" key="6">
    <source>
        <dbReference type="PROSITE" id="PS50887"/>
    </source>
</evidence>
<dbReference type="InterPro" id="IPR001789">
    <property type="entry name" value="Sig_transdc_resp-reg_receiver"/>
</dbReference>
<dbReference type="CDD" id="cd01948">
    <property type="entry name" value="EAL"/>
    <property type="match status" value="1"/>
</dbReference>
<dbReference type="EMBL" id="CP060790">
    <property type="protein sequence ID" value="QNP61269.1"/>
    <property type="molecule type" value="Genomic_DNA"/>
</dbReference>
<dbReference type="InterPro" id="IPR050706">
    <property type="entry name" value="Cyclic-di-GMP_PDE-like"/>
</dbReference>
<accession>A0A7H0HL53</accession>
<dbReference type="Pfam" id="PF00072">
    <property type="entry name" value="Response_reg"/>
    <property type="match status" value="1"/>
</dbReference>
<dbReference type="PROSITE" id="PS50110">
    <property type="entry name" value="RESPONSE_REGULATORY"/>
    <property type="match status" value="1"/>
</dbReference>
<organism evidence="7 8">
    <name type="scientific">Paenacidovorax monticola</name>
    <dbReference type="NCBI Taxonomy" id="1926868"/>
    <lineage>
        <taxon>Bacteria</taxon>
        <taxon>Pseudomonadati</taxon>
        <taxon>Pseudomonadota</taxon>
        <taxon>Betaproteobacteria</taxon>
        <taxon>Burkholderiales</taxon>
        <taxon>Comamonadaceae</taxon>
        <taxon>Paenacidovorax</taxon>
    </lineage>
</organism>
<dbReference type="SUPFAM" id="SSF52172">
    <property type="entry name" value="CheY-like"/>
    <property type="match status" value="1"/>
</dbReference>
<dbReference type="SMART" id="SM00065">
    <property type="entry name" value="GAF"/>
    <property type="match status" value="1"/>
</dbReference>
<dbReference type="InterPro" id="IPR001633">
    <property type="entry name" value="EAL_dom"/>
</dbReference>
<dbReference type="GO" id="GO:0016301">
    <property type="term" value="F:kinase activity"/>
    <property type="evidence" value="ECO:0007669"/>
    <property type="project" value="UniProtKB-KW"/>
</dbReference>
<dbReference type="SMART" id="SM00052">
    <property type="entry name" value="EAL"/>
    <property type="match status" value="1"/>
</dbReference>
<evidence type="ECO:0000259" key="5">
    <source>
        <dbReference type="PROSITE" id="PS50883"/>
    </source>
</evidence>
<proteinExistence type="predicted"/>
<dbReference type="Pfam" id="PF00563">
    <property type="entry name" value="EAL"/>
    <property type="match status" value="1"/>
</dbReference>
<feature type="domain" description="EAL" evidence="5">
    <location>
        <begin position="333"/>
        <end position="587"/>
    </location>
</feature>
<dbReference type="SUPFAM" id="SSF141868">
    <property type="entry name" value="EAL domain-like"/>
    <property type="match status" value="1"/>
</dbReference>
<dbReference type="PANTHER" id="PTHR33121:SF70">
    <property type="entry name" value="SIGNALING PROTEIN YKOW"/>
    <property type="match status" value="1"/>
</dbReference>
<dbReference type="Pfam" id="PF13185">
    <property type="entry name" value="GAF_2"/>
    <property type="match status" value="1"/>
</dbReference>
<evidence type="ECO:0000259" key="4">
    <source>
        <dbReference type="PROSITE" id="PS50110"/>
    </source>
</evidence>
<dbReference type="FunFam" id="3.20.20.450:FF:000001">
    <property type="entry name" value="Cyclic di-GMP phosphodiesterase yahA"/>
    <property type="match status" value="1"/>
</dbReference>
<dbReference type="PROSITE" id="PS50887">
    <property type="entry name" value="GGDEF"/>
    <property type="match status" value="1"/>
</dbReference>
<dbReference type="Gene3D" id="3.30.450.40">
    <property type="match status" value="1"/>
</dbReference>
<keyword evidence="8" id="KW-1185">Reference proteome</keyword>
<dbReference type="KEGG" id="amon:H9L24_04550"/>
<dbReference type="InterPro" id="IPR029016">
    <property type="entry name" value="GAF-like_dom_sf"/>
</dbReference>
<evidence type="ECO:0000256" key="2">
    <source>
        <dbReference type="ARBA" id="ARBA00022777"/>
    </source>
</evidence>
<protein>
    <submittedName>
        <fullName evidence="7">EAL domain-containing protein</fullName>
    </submittedName>
</protein>
<dbReference type="Gene3D" id="3.20.20.450">
    <property type="entry name" value="EAL domain"/>
    <property type="match status" value="1"/>
</dbReference>
<dbReference type="InterPro" id="IPR043128">
    <property type="entry name" value="Rev_trsase/Diguanyl_cyclase"/>
</dbReference>
<dbReference type="SUPFAM" id="SSF55781">
    <property type="entry name" value="GAF domain-like"/>
    <property type="match status" value="1"/>
</dbReference>
<dbReference type="GO" id="GO:0071111">
    <property type="term" value="F:cyclic-guanylate-specific phosphodiesterase activity"/>
    <property type="evidence" value="ECO:0007669"/>
    <property type="project" value="InterPro"/>
</dbReference>
<dbReference type="InterPro" id="IPR003018">
    <property type="entry name" value="GAF"/>
</dbReference>
<dbReference type="Pfam" id="PF00990">
    <property type="entry name" value="GGDEF"/>
    <property type="match status" value="1"/>
</dbReference>
<dbReference type="Gene3D" id="3.40.50.2300">
    <property type="match status" value="1"/>
</dbReference>
<feature type="modified residue" description="4-aspartylphosphate" evidence="3">
    <location>
        <position position="650"/>
    </location>
</feature>
<evidence type="ECO:0000313" key="7">
    <source>
        <dbReference type="EMBL" id="QNP61269.1"/>
    </source>
</evidence>
<dbReference type="Gene3D" id="3.30.70.270">
    <property type="match status" value="1"/>
</dbReference>
<dbReference type="InterPro" id="IPR029787">
    <property type="entry name" value="Nucleotide_cyclase"/>
</dbReference>
<dbReference type="InterPro" id="IPR035919">
    <property type="entry name" value="EAL_sf"/>
</dbReference>
<dbReference type="CDD" id="cd17569">
    <property type="entry name" value="REC_HupR-like"/>
    <property type="match status" value="1"/>
</dbReference>
<sequence length="744" mass="81561">MLSRINQTIVRAEDPQELYLAACRIAVEEGGFLGAWIGVAEPDSGAIASLARTGPPIPFERMEALVGEAVRSGHPQVLQRTAGEERLAPWRGVLRETATEALAAFPLVQEGQTIGAFAIAASEAQGFDPSRIALLSEVAGDISFALEGMRREERRAAAESKVHYLAYYDPQTGLLGRELWTQRLAAACADGGQWAVMAVNLRSYHGALQLLGQAMGPEVAQAVASRLERLQPTAAIGRISESEFVVAIGPLDGLHLAEEAAWSIGSALSEAIVVDGRDSFLNPFVGIAVHPQDGSSAERVLKAALVAAASRPQDTRDRCRFYAPELDLQTQRRAELEAALRRALERGEYLLHYQPQVELETGRVEGVEALLRWQRPGHGLVPPYEFIPLLEETGLIVPVGEWVLEEACRTARRWQDEGLPPLRMAVNLSARQFQGEDVGALVQQVLRKTGLEARWLELEITESAVLLNADAVIRTLSHLRALGVGHSLDDFGTGYSSLSYLQRLPVERIKIDRSFITHLTSAPQDAAIVRAVIGMAHSLGMRVIAEGVETEAQLGYLRGLHCEEMQGYLFSRPLPPQELEALMREGRRLHAGPGGVDSQRVLLVVDDDPEVLAALGGLLRGTEIQALTTGRIDEAFDLLATHPVGVIVCDQRMPSMTGTEFLRRVRELHPHTVRIVLSSYVELNSVIDAVNRDAIYRFLTKPWDGETLLGSLRDAFRQYEINRDGHRRPPRAAMAREGARLPVA</sequence>
<keyword evidence="2" id="KW-0418">Kinase</keyword>
<dbReference type="InterPro" id="IPR011006">
    <property type="entry name" value="CheY-like_superfamily"/>
</dbReference>
<dbReference type="SUPFAM" id="SSF55073">
    <property type="entry name" value="Nucleotide cyclase"/>
    <property type="match status" value="1"/>
</dbReference>
<evidence type="ECO:0000256" key="3">
    <source>
        <dbReference type="PROSITE-ProRule" id="PRU00169"/>
    </source>
</evidence>
<dbReference type="PANTHER" id="PTHR33121">
    <property type="entry name" value="CYCLIC DI-GMP PHOSPHODIESTERASE PDEF"/>
    <property type="match status" value="1"/>
</dbReference>
<evidence type="ECO:0000313" key="8">
    <source>
        <dbReference type="Proteomes" id="UP000516057"/>
    </source>
</evidence>
<feature type="domain" description="Response regulatory" evidence="4">
    <location>
        <begin position="601"/>
        <end position="716"/>
    </location>
</feature>
<gene>
    <name evidence="7" type="ORF">H9L24_04550</name>
</gene>
<dbReference type="SMART" id="SM00267">
    <property type="entry name" value="GGDEF"/>
    <property type="match status" value="1"/>
</dbReference>
<keyword evidence="3" id="KW-0597">Phosphoprotein</keyword>
<dbReference type="PROSITE" id="PS50883">
    <property type="entry name" value="EAL"/>
    <property type="match status" value="1"/>
</dbReference>
<keyword evidence="1" id="KW-0808">Transferase</keyword>
<reference evidence="7 8" key="1">
    <citation type="submission" date="2020-08" db="EMBL/GenBank/DDBJ databases">
        <title>Genome sequence of Acidovorax monticola KACC 19171T.</title>
        <authorList>
            <person name="Hyun D.-W."/>
            <person name="Bae J.-W."/>
        </authorList>
    </citation>
    <scope>NUCLEOTIDE SEQUENCE [LARGE SCALE GENOMIC DNA]</scope>
    <source>
        <strain evidence="7 8">KACC 19171</strain>
    </source>
</reference>
<dbReference type="InterPro" id="IPR000160">
    <property type="entry name" value="GGDEF_dom"/>
</dbReference>
<dbReference type="Proteomes" id="UP000516057">
    <property type="component" value="Chromosome"/>
</dbReference>
<name>A0A7H0HL53_9BURK</name>